<dbReference type="Pfam" id="PF07969">
    <property type="entry name" value="Amidohydro_3"/>
    <property type="match status" value="1"/>
</dbReference>
<dbReference type="STRING" id="1293439.WH87_10475"/>
<sequence length="488" mass="52252">MSVQSTNDIYDWVFRNARIIDGTGAPSFVGDLAVRGDQIAAIELPGVIAAGSGRNEADLAGLALAPGFIDAHTHDDRIVLDAPDMVPKISQGVTTVVVGNCGISLAPVRFEGAPPPPMNLLGGAEAYQFSTFGDYAAAVHEARPSLNVAALVGHSALRLATMDDITAKANPAEIADMAAMLTEAMENGAVGWSTGLFYPTNAGADADEVAELGRYVARHGGIYATHMRNEFENVLDSIDESVATAKSAGTPLVISHHKCAGVENWGRTLETLPKIEAAAHEHQINFDVYPYTAGSTNLRADLITDTYPIMIAWSRPFPEMTGRYLTDIAAGWGIDLDETAARLQPAGAIYFQMDEDDVRRVLSSPLSMIGSDGLPHDDHPHPRLWGTFPRVLGHYAREVGLFDLEIAVHKMTGVTARVFGLTNRGTLAPGKFADLVAFHPDTVRDRATYERPTIQSEGIAWVMVNGVMTFAPGQSQPGRAGRLVSRAL</sequence>
<dbReference type="Gene3D" id="3.20.20.140">
    <property type="entry name" value="Metal-dependent hydrolases"/>
    <property type="match status" value="1"/>
</dbReference>
<evidence type="ECO:0000313" key="4">
    <source>
        <dbReference type="Proteomes" id="UP000033411"/>
    </source>
</evidence>
<feature type="domain" description="Amidohydrolase 3" evidence="2">
    <location>
        <begin position="57"/>
        <end position="469"/>
    </location>
</feature>
<accession>A0A0F5QAN2</accession>
<dbReference type="InterPro" id="IPR023100">
    <property type="entry name" value="D-aminoacylase_insert_dom_sf"/>
</dbReference>
<name>A0A0F5QAN2_9HYPH</name>
<gene>
    <name evidence="3" type="ORF">WH87_10475</name>
</gene>
<proteinExistence type="predicted"/>
<dbReference type="GO" id="GO:0016811">
    <property type="term" value="F:hydrolase activity, acting on carbon-nitrogen (but not peptide) bonds, in linear amides"/>
    <property type="evidence" value="ECO:0007669"/>
    <property type="project" value="InterPro"/>
</dbReference>
<comment type="caution">
    <text evidence="3">The sequence shown here is derived from an EMBL/GenBank/DDBJ whole genome shotgun (WGS) entry which is preliminary data.</text>
</comment>
<dbReference type="InterPro" id="IPR013108">
    <property type="entry name" value="Amidohydro_3"/>
</dbReference>
<dbReference type="OrthoDB" id="9815027at2"/>
<keyword evidence="1" id="KW-0378">Hydrolase</keyword>
<dbReference type="EMBL" id="LANJ01000016">
    <property type="protein sequence ID" value="KKC38037.1"/>
    <property type="molecule type" value="Genomic_DNA"/>
</dbReference>
<dbReference type="SUPFAM" id="SSF51556">
    <property type="entry name" value="Metallo-dependent hydrolases"/>
    <property type="match status" value="1"/>
</dbReference>
<evidence type="ECO:0000256" key="1">
    <source>
        <dbReference type="ARBA" id="ARBA00022801"/>
    </source>
</evidence>
<keyword evidence="4" id="KW-1185">Reference proteome</keyword>
<evidence type="ECO:0000259" key="2">
    <source>
        <dbReference type="Pfam" id="PF07969"/>
    </source>
</evidence>
<dbReference type="Gene3D" id="2.30.40.10">
    <property type="entry name" value="Urease, subunit C, domain 1"/>
    <property type="match status" value="1"/>
</dbReference>
<dbReference type="InterPro" id="IPR032466">
    <property type="entry name" value="Metal_Hydrolase"/>
</dbReference>
<dbReference type="InterPro" id="IPR011059">
    <property type="entry name" value="Metal-dep_hydrolase_composite"/>
</dbReference>
<evidence type="ECO:0000313" key="3">
    <source>
        <dbReference type="EMBL" id="KKC38037.1"/>
    </source>
</evidence>
<dbReference type="Gene3D" id="3.30.1490.130">
    <property type="entry name" value="D-aminoacylase. Domain 3"/>
    <property type="match status" value="1"/>
</dbReference>
<protein>
    <submittedName>
        <fullName evidence="3">D-aminoacylase</fullName>
    </submittedName>
</protein>
<dbReference type="SUPFAM" id="SSF51338">
    <property type="entry name" value="Composite domain of metallo-dependent hydrolases"/>
    <property type="match status" value="1"/>
</dbReference>
<reference evidence="3 4" key="1">
    <citation type="submission" date="2015-03" db="EMBL/GenBank/DDBJ databases">
        <authorList>
            <person name="Lepp D."/>
            <person name="Hassan Y.I."/>
            <person name="Li X.-Z."/>
            <person name="Zhou T."/>
        </authorList>
    </citation>
    <scope>NUCLEOTIDE SEQUENCE [LARGE SCALE GENOMIC DNA]</scope>
    <source>
        <strain evidence="3 4">E84</strain>
    </source>
</reference>
<dbReference type="Proteomes" id="UP000033411">
    <property type="component" value="Unassembled WGS sequence"/>
</dbReference>
<dbReference type="CDD" id="cd01297">
    <property type="entry name" value="D-aminoacylase"/>
    <property type="match status" value="1"/>
</dbReference>
<dbReference type="AlphaFoldDB" id="A0A0F5QAN2"/>
<dbReference type="PATRIC" id="fig|1293439.3.peg.1683"/>
<organism evidence="3 4">
    <name type="scientific">Devosia epidermidihirudinis</name>
    <dbReference type="NCBI Taxonomy" id="1293439"/>
    <lineage>
        <taxon>Bacteria</taxon>
        <taxon>Pseudomonadati</taxon>
        <taxon>Pseudomonadota</taxon>
        <taxon>Alphaproteobacteria</taxon>
        <taxon>Hyphomicrobiales</taxon>
        <taxon>Devosiaceae</taxon>
        <taxon>Devosia</taxon>
    </lineage>
</organism>
<dbReference type="RefSeq" id="WP_046139204.1">
    <property type="nucleotide sequence ID" value="NZ_LANJ01000016.1"/>
</dbReference>
<dbReference type="PANTHER" id="PTHR11113">
    <property type="entry name" value="N-ACETYLGLUCOSAMINE-6-PHOSPHATE DEACETYLASE"/>
    <property type="match status" value="1"/>
</dbReference>